<evidence type="ECO:0000313" key="7">
    <source>
        <dbReference type="EMBL" id="STU51668.1"/>
    </source>
</evidence>
<evidence type="ECO:0000313" key="8">
    <source>
        <dbReference type="EMBL" id="STY78670.1"/>
    </source>
</evidence>
<evidence type="ECO:0000313" key="6">
    <source>
        <dbReference type="EMBL" id="STT45237.1"/>
    </source>
</evidence>
<dbReference type="Proteomes" id="UP000255099">
    <property type="component" value="Unassembled WGS sequence"/>
</dbReference>
<dbReference type="Proteomes" id="UP000255192">
    <property type="component" value="Unassembled WGS sequence"/>
</dbReference>
<evidence type="ECO:0000313" key="10">
    <source>
        <dbReference type="Proteomes" id="UP000255099"/>
    </source>
</evidence>
<evidence type="ECO:0000256" key="3">
    <source>
        <dbReference type="ARBA" id="ARBA00022989"/>
    </source>
</evidence>
<evidence type="ECO:0000313" key="11">
    <source>
        <dbReference type="Proteomes" id="UP000255192"/>
    </source>
</evidence>
<dbReference type="EMBL" id="UGLC01000005">
    <property type="protein sequence ID" value="STU51668.1"/>
    <property type="molecule type" value="Genomic_DNA"/>
</dbReference>
<feature type="transmembrane region" description="Helical" evidence="5">
    <location>
        <begin position="12"/>
        <end position="36"/>
    </location>
</feature>
<evidence type="ECO:0000313" key="9">
    <source>
        <dbReference type="Proteomes" id="UP000254799"/>
    </source>
</evidence>
<accession>A0A378P282</accession>
<dbReference type="SUPFAM" id="SSF90123">
    <property type="entry name" value="ABC transporter transmembrane region"/>
    <property type="match status" value="1"/>
</dbReference>
<evidence type="ECO:0000256" key="1">
    <source>
        <dbReference type="ARBA" id="ARBA00004651"/>
    </source>
</evidence>
<proteinExistence type="predicted"/>
<dbReference type="EMBL" id="UGLB01000001">
    <property type="protein sequence ID" value="STT45237.1"/>
    <property type="molecule type" value="Genomic_DNA"/>
</dbReference>
<sequence>MLSDLRALTRPFHIMLYSALALQVLAGVSSLFPWLAIARLVDADPAAYPFWLGVAAGGLALWLFAQTLALHLTHLLDAHLCHWLRSQLAAELADHPALLAALAERQEADDEV</sequence>
<keyword evidence="2 5" id="KW-0812">Transmembrane</keyword>
<dbReference type="RefSeq" id="WP_025862316.1">
    <property type="nucleotide sequence ID" value="NZ_CP040995.1"/>
</dbReference>
<dbReference type="Proteomes" id="UP000254799">
    <property type="component" value="Unassembled WGS sequence"/>
</dbReference>
<dbReference type="GO" id="GO:0005524">
    <property type="term" value="F:ATP binding"/>
    <property type="evidence" value="ECO:0007669"/>
    <property type="project" value="InterPro"/>
</dbReference>
<reference evidence="9 10" key="1">
    <citation type="submission" date="2018-06" db="EMBL/GenBank/DDBJ databases">
        <authorList>
            <consortium name="Pathogen Informatics"/>
            <person name="Doyle S."/>
        </authorList>
    </citation>
    <scope>NUCLEOTIDE SEQUENCE [LARGE SCALE GENOMIC DNA]</scope>
    <source>
        <strain evidence="8 11">NCTC204</strain>
        <strain evidence="7 9">NCTC8849</strain>
        <strain evidence="6 10">NCTC9637</strain>
    </source>
</reference>
<dbReference type="AlphaFoldDB" id="A0A378P282"/>
<comment type="subcellular location">
    <subcellularLocation>
        <location evidence="1">Cell membrane</location>
        <topology evidence="1">Multi-pass membrane protein</topology>
    </subcellularLocation>
</comment>
<evidence type="ECO:0000256" key="2">
    <source>
        <dbReference type="ARBA" id="ARBA00022692"/>
    </source>
</evidence>
<keyword evidence="4 5" id="KW-0472">Membrane</keyword>
<protein>
    <submittedName>
        <fullName evidence="8">Uncharacterized protein</fullName>
    </submittedName>
</protein>
<dbReference type="GO" id="GO:0005886">
    <property type="term" value="C:plasma membrane"/>
    <property type="evidence" value="ECO:0007669"/>
    <property type="project" value="UniProtKB-SubCell"/>
</dbReference>
<dbReference type="EMBL" id="UGMD01000003">
    <property type="protein sequence ID" value="STY78670.1"/>
    <property type="molecule type" value="Genomic_DNA"/>
</dbReference>
<name>A0A378P282_KLEPN</name>
<gene>
    <name evidence="8" type="ORF">NCTC204_06997</name>
    <name evidence="7" type="ORF">NCTC8849_06665</name>
    <name evidence="6" type="ORF">NCTC9637_00074</name>
</gene>
<evidence type="ECO:0000256" key="4">
    <source>
        <dbReference type="ARBA" id="ARBA00023136"/>
    </source>
</evidence>
<dbReference type="InterPro" id="IPR036640">
    <property type="entry name" value="ABC1_TM_sf"/>
</dbReference>
<feature type="transmembrane region" description="Helical" evidence="5">
    <location>
        <begin position="48"/>
        <end position="65"/>
    </location>
</feature>
<organism evidence="8 11">
    <name type="scientific">Klebsiella pneumoniae</name>
    <dbReference type="NCBI Taxonomy" id="573"/>
    <lineage>
        <taxon>Bacteria</taxon>
        <taxon>Pseudomonadati</taxon>
        <taxon>Pseudomonadota</taxon>
        <taxon>Gammaproteobacteria</taxon>
        <taxon>Enterobacterales</taxon>
        <taxon>Enterobacteriaceae</taxon>
        <taxon>Klebsiella/Raoultella group</taxon>
        <taxon>Klebsiella</taxon>
        <taxon>Klebsiella pneumoniae complex</taxon>
    </lineage>
</organism>
<evidence type="ECO:0000256" key="5">
    <source>
        <dbReference type="SAM" id="Phobius"/>
    </source>
</evidence>
<keyword evidence="3 5" id="KW-1133">Transmembrane helix</keyword>